<comment type="caution">
    <text evidence="1">The sequence shown here is derived from an EMBL/GenBank/DDBJ whole genome shotgun (WGS) entry which is preliminary data.</text>
</comment>
<dbReference type="AlphaFoldDB" id="X1AJC1"/>
<dbReference type="EMBL" id="BART01006246">
    <property type="protein sequence ID" value="GAG60056.1"/>
    <property type="molecule type" value="Genomic_DNA"/>
</dbReference>
<organism evidence="1">
    <name type="scientific">marine sediment metagenome</name>
    <dbReference type="NCBI Taxonomy" id="412755"/>
    <lineage>
        <taxon>unclassified sequences</taxon>
        <taxon>metagenomes</taxon>
        <taxon>ecological metagenomes</taxon>
    </lineage>
</organism>
<evidence type="ECO:0000313" key="1">
    <source>
        <dbReference type="EMBL" id="GAG60056.1"/>
    </source>
</evidence>
<protein>
    <submittedName>
        <fullName evidence="1">Uncharacterized protein</fullName>
    </submittedName>
</protein>
<accession>X1AJC1</accession>
<sequence>MKSQEEHIDSAPELDEEDQEHIKEVFHDEVVPKLVKLSARLGTLSCGFAGKDYEHWTIEFRSIGNDFEIVSFEYDEEAVSFDLDL</sequence>
<gene>
    <name evidence="1" type="ORF">S01H4_14231</name>
</gene>
<name>X1AJC1_9ZZZZ</name>
<proteinExistence type="predicted"/>
<reference evidence="1" key="1">
    <citation type="journal article" date="2014" name="Front. Microbiol.">
        <title>High frequency of phylogenetically diverse reductive dehalogenase-homologous genes in deep subseafloor sedimentary metagenomes.</title>
        <authorList>
            <person name="Kawai M."/>
            <person name="Futagami T."/>
            <person name="Toyoda A."/>
            <person name="Takaki Y."/>
            <person name="Nishi S."/>
            <person name="Hori S."/>
            <person name="Arai W."/>
            <person name="Tsubouchi T."/>
            <person name="Morono Y."/>
            <person name="Uchiyama I."/>
            <person name="Ito T."/>
            <person name="Fujiyama A."/>
            <person name="Inagaki F."/>
            <person name="Takami H."/>
        </authorList>
    </citation>
    <scope>NUCLEOTIDE SEQUENCE</scope>
    <source>
        <strain evidence="1">Expedition CK06-06</strain>
    </source>
</reference>